<dbReference type="SMART" id="SM00530">
    <property type="entry name" value="HTH_XRE"/>
    <property type="match status" value="1"/>
</dbReference>
<proteinExistence type="predicted"/>
<dbReference type="InterPro" id="IPR043917">
    <property type="entry name" value="DUF5753"/>
</dbReference>
<dbReference type="AlphaFoldDB" id="A0A1W7D0K3"/>
<dbReference type="GO" id="GO:0003677">
    <property type="term" value="F:DNA binding"/>
    <property type="evidence" value="ECO:0007669"/>
    <property type="project" value="InterPro"/>
</dbReference>
<dbReference type="RefSeq" id="WP_086159955.1">
    <property type="nucleotide sequence ID" value="NZ_CP021121.1"/>
</dbReference>
<protein>
    <submittedName>
        <fullName evidence="2">Transcriptional regulator</fullName>
    </submittedName>
</protein>
<dbReference type="CDD" id="cd00093">
    <property type="entry name" value="HTH_XRE"/>
    <property type="match status" value="1"/>
</dbReference>
<evidence type="ECO:0000259" key="1">
    <source>
        <dbReference type="PROSITE" id="PS50943"/>
    </source>
</evidence>
<dbReference type="EMBL" id="CP021121">
    <property type="protein sequence ID" value="ARQ70100.1"/>
    <property type="molecule type" value="Genomic_DNA"/>
</dbReference>
<reference evidence="2 3" key="1">
    <citation type="submission" date="2017-05" db="EMBL/GenBank/DDBJ databases">
        <title>Complete genome sequence of Streptomyces sp. SCSIO 03032 revealed the diverse biosynthetic pathways for its bioactive secondary metabolites.</title>
        <authorList>
            <person name="Ma L."/>
            <person name="Zhu Y."/>
            <person name="Zhang W."/>
            <person name="Zhang G."/>
            <person name="Tian X."/>
            <person name="Zhang S."/>
            <person name="Zhang C."/>
        </authorList>
    </citation>
    <scope>NUCLEOTIDE SEQUENCE [LARGE SCALE GENOMIC DNA]</scope>
    <source>
        <strain evidence="2 3">SCSIO 03032</strain>
    </source>
</reference>
<evidence type="ECO:0000313" key="2">
    <source>
        <dbReference type="EMBL" id="ARQ70100.1"/>
    </source>
</evidence>
<dbReference type="Pfam" id="PF13560">
    <property type="entry name" value="HTH_31"/>
    <property type="match status" value="1"/>
</dbReference>
<dbReference type="InterPro" id="IPR001387">
    <property type="entry name" value="Cro/C1-type_HTH"/>
</dbReference>
<dbReference type="Gene3D" id="1.10.260.40">
    <property type="entry name" value="lambda repressor-like DNA-binding domains"/>
    <property type="match status" value="1"/>
</dbReference>
<name>A0A1W7D0K3_9ACTN</name>
<dbReference type="Proteomes" id="UP000194218">
    <property type="component" value="Chromosome"/>
</dbReference>
<dbReference type="InterPro" id="IPR010982">
    <property type="entry name" value="Lambda_DNA-bd_dom_sf"/>
</dbReference>
<dbReference type="OrthoDB" id="3462393at2"/>
<dbReference type="KEGG" id="smao:CAG99_15715"/>
<dbReference type="PROSITE" id="PS50943">
    <property type="entry name" value="HTH_CROC1"/>
    <property type="match status" value="1"/>
</dbReference>
<organism evidence="2 3">
    <name type="scientific">Streptomyces marincola</name>
    <dbReference type="NCBI Taxonomy" id="2878388"/>
    <lineage>
        <taxon>Bacteria</taxon>
        <taxon>Bacillati</taxon>
        <taxon>Actinomycetota</taxon>
        <taxon>Actinomycetes</taxon>
        <taxon>Kitasatosporales</taxon>
        <taxon>Streptomycetaceae</taxon>
        <taxon>Streptomyces</taxon>
    </lineage>
</organism>
<dbReference type="SUPFAM" id="SSF47413">
    <property type="entry name" value="lambda repressor-like DNA-binding domains"/>
    <property type="match status" value="1"/>
</dbReference>
<gene>
    <name evidence="2" type="ORF">CAG99_15715</name>
</gene>
<accession>A0A1W7D0K3</accession>
<feature type="domain" description="HTH cro/C1-type" evidence="1">
    <location>
        <begin position="18"/>
        <end position="72"/>
    </location>
</feature>
<evidence type="ECO:0000313" key="3">
    <source>
        <dbReference type="Proteomes" id="UP000194218"/>
    </source>
</evidence>
<sequence>MPPRENPTARQARLGAELRKLRERAGRTAREAAGMLGTDQGKISHIESGRIGVSEERIRKLATFYSCSDQALLDSLCAIAREHRGQFWWDEYRGIVAPGPLNVAELEHHLVGMQIMQTVTVPGLLQIADYARALFRGNVIELPPEEVETRTEFRMRRKVVLERENPPPFDVFIHEAALRMRFGGRAVVRRQLEYLMAASERPAITVRVVPFTNEDFFEAVQPVLYATGVVPQLDTIQIDTPFGGGFLDAEADVLAYRAFFARARKVSLDADESRQLIHHIAREL</sequence>
<dbReference type="Pfam" id="PF19054">
    <property type="entry name" value="DUF5753"/>
    <property type="match status" value="1"/>
</dbReference>
<keyword evidence="3" id="KW-1185">Reference proteome</keyword>